<dbReference type="AlphaFoldDB" id="W6RI76"/>
<dbReference type="Gene3D" id="3.40.1360.10">
    <property type="match status" value="1"/>
</dbReference>
<dbReference type="Proteomes" id="UP000019443">
    <property type="component" value="Chromosome"/>
</dbReference>
<dbReference type="Pfam" id="PF13155">
    <property type="entry name" value="Toprim_2"/>
    <property type="match status" value="1"/>
</dbReference>
<accession>W6RI76</accession>
<protein>
    <recommendedName>
        <fullName evidence="1">Toprim domain-containing protein</fullName>
    </recommendedName>
</protein>
<dbReference type="CDD" id="cd00188">
    <property type="entry name" value="TOPRIM"/>
    <property type="match status" value="1"/>
</dbReference>
<evidence type="ECO:0000313" key="3">
    <source>
        <dbReference type="Proteomes" id="UP000019443"/>
    </source>
</evidence>
<dbReference type="KEGG" id="rhl:LPU83_2807"/>
<dbReference type="InterPro" id="IPR025054">
    <property type="entry name" value="DUF3991"/>
</dbReference>
<reference evidence="2" key="1">
    <citation type="submission" date="2013-11" db="EMBL/GenBank/DDBJ databases">
        <title>Draft genome sequence of the broad-host-range Rhizobium sp. LPU83 strain, a member of the low-genetic diversity Oregon-like Rhizobium sp. group.</title>
        <authorList>
            <person name="Wibberg D."/>
            <person name="Puehler A."/>
            <person name="Schlueter A."/>
        </authorList>
    </citation>
    <scope>NUCLEOTIDE SEQUENCE [LARGE SCALE GENOMIC DNA]</scope>
    <source>
        <strain evidence="2">LPU83</strain>
    </source>
</reference>
<dbReference type="PATRIC" id="fig|348824.6.peg.3025"/>
<dbReference type="HOGENOM" id="CLU_057274_0_0_5"/>
<keyword evidence="3" id="KW-1185">Reference proteome</keyword>
<organism evidence="2 3">
    <name type="scientific">Rhizobium favelukesii</name>
    <dbReference type="NCBI Taxonomy" id="348824"/>
    <lineage>
        <taxon>Bacteria</taxon>
        <taxon>Pseudomonadati</taxon>
        <taxon>Pseudomonadota</taxon>
        <taxon>Alphaproteobacteria</taxon>
        <taxon>Hyphomicrobiales</taxon>
        <taxon>Rhizobiaceae</taxon>
        <taxon>Rhizobium/Agrobacterium group</taxon>
        <taxon>Rhizobium</taxon>
    </lineage>
</organism>
<dbReference type="eggNOG" id="COG4643">
    <property type="taxonomic scope" value="Bacteria"/>
</dbReference>
<feature type="domain" description="Toprim" evidence="1">
    <location>
        <begin position="201"/>
        <end position="288"/>
    </location>
</feature>
<gene>
    <name evidence="2" type="ORF">LPU83_2807</name>
</gene>
<evidence type="ECO:0000259" key="1">
    <source>
        <dbReference type="PROSITE" id="PS50880"/>
    </source>
</evidence>
<proteinExistence type="predicted"/>
<dbReference type="Pfam" id="PF13154">
    <property type="entry name" value="DUF3991"/>
    <property type="match status" value="1"/>
</dbReference>
<dbReference type="PROSITE" id="PS50880">
    <property type="entry name" value="TOPRIM"/>
    <property type="match status" value="1"/>
</dbReference>
<dbReference type="EMBL" id="HG916852">
    <property type="protein sequence ID" value="CDM58458.1"/>
    <property type="molecule type" value="Genomic_DNA"/>
</dbReference>
<dbReference type="InterPro" id="IPR006171">
    <property type="entry name" value="TOPRIM_dom"/>
</dbReference>
<dbReference type="RefSeq" id="WP_024317537.1">
    <property type="nucleotide sequence ID" value="NZ_ATTO01000057.1"/>
</dbReference>
<name>W6RI76_9HYPH</name>
<sequence>MVRDDIEALREKISCGAVLERGGWRVDLKESTRRAVKYRREAEIIIVIHDGKGWFDPLSDRKGDIFDLLRHIEGLGFQSALKVASDLIGWRVADSIWSHPERNPKPRSSAATPAARWAARAMPKAGSRILLYLSKTRCLPPAILAKAVADGWLRSGPYGSAWFAHREARVVVGWEERGDGWRGFATGGSKSLFRFGSEAPTRVCVTESAIDALSLAAIEGLRQDTLYASTAGGWSPRTQAAVSALSRRDRKLVAATDRDSQGEAFADALRAIADAKGCDFYRLRPRANDWNDDLCGVRDQWSS</sequence>
<evidence type="ECO:0000313" key="2">
    <source>
        <dbReference type="EMBL" id="CDM58458.1"/>
    </source>
</evidence>